<keyword evidence="2" id="KW-0597">Phosphoprotein</keyword>
<dbReference type="InterPro" id="IPR018119">
    <property type="entry name" value="Strictosidine_synth_cons-reg"/>
</dbReference>
<evidence type="ECO:0000256" key="3">
    <source>
        <dbReference type="ARBA" id="ARBA00023180"/>
    </source>
</evidence>
<dbReference type="EMBL" id="CP019650">
    <property type="protein sequence ID" value="AQQ67225.1"/>
    <property type="molecule type" value="Genomic_DNA"/>
</dbReference>
<dbReference type="PANTHER" id="PTHR10426:SF88">
    <property type="entry name" value="ADIPOCYTE PLASMA MEMBRANE-ASSOCIATED PROTEIN HEMOMUCIN-RELATED"/>
    <property type="match status" value="1"/>
</dbReference>
<evidence type="ECO:0000313" key="6">
    <source>
        <dbReference type="Proteomes" id="UP000188219"/>
    </source>
</evidence>
<accession>A0A1Q2M3B4</accession>
<dbReference type="AlphaFoldDB" id="A0A1Q2M3B4"/>
<comment type="similarity">
    <text evidence="1">Belongs to the strictosidine synthase family.</text>
</comment>
<keyword evidence="6" id="KW-1185">Reference proteome</keyword>
<name>A0A1Q2M3B4_9GAMM</name>
<dbReference type="InterPro" id="IPR011042">
    <property type="entry name" value="6-blade_b-propeller_TolB-like"/>
</dbReference>
<evidence type="ECO:0000313" key="5">
    <source>
        <dbReference type="EMBL" id="AQQ67225.1"/>
    </source>
</evidence>
<gene>
    <name evidence="5" type="ORF">Mag101_05915</name>
</gene>
<protein>
    <submittedName>
        <fullName evidence="5">Strictosidine synthase</fullName>
    </submittedName>
</protein>
<dbReference type="STRING" id="260552.Mag101_05915"/>
<sequence>MKTAGISITLILGLVLGYFLLAPVPINPQAWQAPANPGYSGQFAVNDKLAGLDQIDIGEWTGPEDVVLDNQGRIYVSVHEGRILRLNADGTNREVFAETGGRPLGLAFDQQGNLIVADAFLGLLSFSPSGVQTLLTNKLGESPILYANNLDIASDGTIYFTDASMKFGAKQWGGSYPASLLDLMEHGGHGRVLSYSPADNKTKLIYQGLNFANGLALASDEQSVLVNETGNYRVVRVGIAADNRGALSEVIGELPAFPDNLNRGLDGKYWVGLVSPRNPLLDKISGRPFLRKIVQRLPQFMRPKATYYGHVIAINEAGEVLQDLQDPSGGYATTTGVLETPDYLYVGSLLSENLGRMQKH</sequence>
<proteinExistence type="inferred from homology"/>
<dbReference type="RefSeq" id="WP_077402108.1">
    <property type="nucleotide sequence ID" value="NZ_CP019650.1"/>
</dbReference>
<evidence type="ECO:0000256" key="1">
    <source>
        <dbReference type="ARBA" id="ARBA00009191"/>
    </source>
</evidence>
<dbReference type="Proteomes" id="UP000188219">
    <property type="component" value="Chromosome"/>
</dbReference>
<dbReference type="Pfam" id="PF03088">
    <property type="entry name" value="Str_synth"/>
    <property type="match status" value="1"/>
</dbReference>
<evidence type="ECO:0000259" key="4">
    <source>
        <dbReference type="Pfam" id="PF03088"/>
    </source>
</evidence>
<keyword evidence="3" id="KW-0325">Glycoprotein</keyword>
<dbReference type="SUPFAM" id="SSF63829">
    <property type="entry name" value="Calcium-dependent phosphotriesterase"/>
    <property type="match status" value="1"/>
</dbReference>
<dbReference type="GO" id="GO:0016787">
    <property type="term" value="F:hydrolase activity"/>
    <property type="evidence" value="ECO:0007669"/>
    <property type="project" value="TreeGrafter"/>
</dbReference>
<dbReference type="Gene3D" id="2.120.10.30">
    <property type="entry name" value="TolB, C-terminal domain"/>
    <property type="match status" value="1"/>
</dbReference>
<feature type="domain" description="Strictosidine synthase conserved region" evidence="4">
    <location>
        <begin position="148"/>
        <end position="237"/>
    </location>
</feature>
<dbReference type="OrthoDB" id="9775406at2"/>
<dbReference type="PANTHER" id="PTHR10426">
    <property type="entry name" value="STRICTOSIDINE SYNTHASE-RELATED"/>
    <property type="match status" value="1"/>
</dbReference>
<organism evidence="5 6">
    <name type="scientific">Microbulbifer agarilyticus</name>
    <dbReference type="NCBI Taxonomy" id="260552"/>
    <lineage>
        <taxon>Bacteria</taxon>
        <taxon>Pseudomonadati</taxon>
        <taxon>Pseudomonadota</taxon>
        <taxon>Gammaproteobacteria</taxon>
        <taxon>Cellvibrionales</taxon>
        <taxon>Microbulbiferaceae</taxon>
        <taxon>Microbulbifer</taxon>
    </lineage>
</organism>
<reference evidence="5" key="1">
    <citation type="submission" date="2017-02" db="EMBL/GenBank/DDBJ databases">
        <title>Genome of Microbulbifer agarilyticus GP101.</title>
        <authorList>
            <person name="Jung J."/>
            <person name="Bae S.S."/>
            <person name="Baek K."/>
        </authorList>
    </citation>
    <scope>NUCLEOTIDE SEQUENCE [LARGE SCALE GENOMIC DNA]</scope>
    <source>
        <strain evidence="5">GP101</strain>
    </source>
</reference>
<dbReference type="KEGG" id="maga:Mag101_05915"/>
<evidence type="ECO:0000256" key="2">
    <source>
        <dbReference type="ARBA" id="ARBA00022553"/>
    </source>
</evidence>
<dbReference type="Pfam" id="PF20067">
    <property type="entry name" value="SSL_N"/>
    <property type="match status" value="1"/>
</dbReference>